<dbReference type="STRING" id="1267564.SAMN05192561_101207"/>
<organism evidence="3 4">
    <name type="scientific">Halopenitus malekzadehii</name>
    <dbReference type="NCBI Taxonomy" id="1267564"/>
    <lineage>
        <taxon>Archaea</taxon>
        <taxon>Methanobacteriati</taxon>
        <taxon>Methanobacteriota</taxon>
        <taxon>Stenosarchaea group</taxon>
        <taxon>Halobacteria</taxon>
        <taxon>Halobacteriales</taxon>
        <taxon>Haloferacaceae</taxon>
        <taxon>Halopenitus</taxon>
    </lineage>
</organism>
<feature type="compositionally biased region" description="Low complexity" evidence="1">
    <location>
        <begin position="97"/>
        <end position="114"/>
    </location>
</feature>
<sequence>MMEETLADTRRRIESLASDAGRYYLACARTGDRPTPVAGLVFESREVAARAARACQRYRESLRRYDDSVPYRDLVVHERRVATSADRRSDAIDVDAGDAGAVDADATDTAGDRL</sequence>
<name>A0A1H6HTQ0_9EURY</name>
<evidence type="ECO:0000313" key="4">
    <source>
        <dbReference type="Proteomes" id="UP000199215"/>
    </source>
</evidence>
<dbReference type="EMBL" id="FNWU01000001">
    <property type="protein sequence ID" value="SEH37525.1"/>
    <property type="molecule type" value="Genomic_DNA"/>
</dbReference>
<evidence type="ECO:0000313" key="3">
    <source>
        <dbReference type="EMBL" id="SEH37525.1"/>
    </source>
</evidence>
<keyword evidence="4" id="KW-1185">Reference proteome</keyword>
<gene>
    <name evidence="3" type="ORF">SAMN05192561_101207</name>
</gene>
<reference evidence="3 4" key="1">
    <citation type="submission" date="2016-10" db="EMBL/GenBank/DDBJ databases">
        <authorList>
            <person name="de Groot N.N."/>
        </authorList>
    </citation>
    <scope>NUCLEOTIDE SEQUENCE [LARGE SCALE GENOMIC DNA]</scope>
    <source>
        <strain evidence="3 4">IBRC-M10418</strain>
    </source>
</reference>
<evidence type="ECO:0000259" key="2">
    <source>
        <dbReference type="Pfam" id="PF24422"/>
    </source>
</evidence>
<dbReference type="Pfam" id="PF24422">
    <property type="entry name" value="DUF7552"/>
    <property type="match status" value="1"/>
</dbReference>
<accession>A0A1H6HTQ0</accession>
<dbReference type="InterPro" id="IPR055974">
    <property type="entry name" value="DUF7552"/>
</dbReference>
<protein>
    <recommendedName>
        <fullName evidence="2">DUF7552 domain-containing protein</fullName>
    </recommendedName>
</protein>
<proteinExistence type="predicted"/>
<evidence type="ECO:0000256" key="1">
    <source>
        <dbReference type="SAM" id="MobiDB-lite"/>
    </source>
</evidence>
<feature type="region of interest" description="Disordered" evidence="1">
    <location>
        <begin position="83"/>
        <end position="114"/>
    </location>
</feature>
<dbReference type="AlphaFoldDB" id="A0A1H6HTQ0"/>
<feature type="domain" description="DUF7552" evidence="2">
    <location>
        <begin position="5"/>
        <end position="79"/>
    </location>
</feature>
<dbReference type="Proteomes" id="UP000199215">
    <property type="component" value="Unassembled WGS sequence"/>
</dbReference>